<dbReference type="NCBIfam" id="TIGR01636">
    <property type="entry name" value="phage_rinA"/>
    <property type="match status" value="1"/>
</dbReference>
<evidence type="ECO:0000313" key="2">
    <source>
        <dbReference type="Proteomes" id="UP000198374"/>
    </source>
</evidence>
<reference evidence="1 2" key="1">
    <citation type="submission" date="2015-11" db="EMBL/GenBank/DDBJ databases">
        <title>Draft genome sequences of new species of the genus Lactobacillus isolated from orchardgrass silage.</title>
        <authorList>
            <person name="Tohno M."/>
            <person name="Tanizawa Y."/>
            <person name="Arita M."/>
        </authorList>
    </citation>
    <scope>NUCLEOTIDE SEQUENCE [LARGE SCALE GENOMIC DNA]</scope>
    <source>
        <strain evidence="1 2">IWT30</strain>
    </source>
</reference>
<comment type="caution">
    <text evidence="1">The sequence shown here is derived from an EMBL/GenBank/DDBJ whole genome shotgun (WGS) entry which is preliminary data.</text>
</comment>
<gene>
    <name evidence="1" type="ORF">IWT30_00639</name>
</gene>
<dbReference type="InterPro" id="IPR006523">
    <property type="entry name" value="RinA"/>
</dbReference>
<dbReference type="Proteomes" id="UP000198374">
    <property type="component" value="Unassembled WGS sequence"/>
</dbReference>
<name>A0A1Z5IB00_9LACO</name>
<evidence type="ECO:0000313" key="1">
    <source>
        <dbReference type="EMBL" id="GAW98680.1"/>
    </source>
</evidence>
<organism evidence="1 2">
    <name type="scientific">Secundilactobacillus mixtipabuli</name>
    <dbReference type="NCBI Taxonomy" id="1435342"/>
    <lineage>
        <taxon>Bacteria</taxon>
        <taxon>Bacillati</taxon>
        <taxon>Bacillota</taxon>
        <taxon>Bacilli</taxon>
        <taxon>Lactobacillales</taxon>
        <taxon>Lactobacillaceae</taxon>
        <taxon>Secundilactobacillus</taxon>
    </lineage>
</organism>
<proteinExistence type="predicted"/>
<accession>A0A1Z5IB00</accession>
<dbReference type="EMBL" id="BCMF01000003">
    <property type="protein sequence ID" value="GAW98680.1"/>
    <property type="molecule type" value="Genomic_DNA"/>
</dbReference>
<dbReference type="AlphaFoldDB" id="A0A1Z5IB00"/>
<protein>
    <submittedName>
        <fullName evidence="1">Transcriptional regulator</fullName>
    </submittedName>
</protein>
<sequence length="131" mass="15280">MNDYERQHLERILCDYPKIDKYMTVRMAELSYPYQGHSHVLSKLAVGTMLFDDCIGTDRCLAQLEVNKKCIQFCLKHSDKETQTIIDRLYFSHERNLTLEGVGMVLNMSKSTVSRKRAAFLEFLGQELGYF</sequence>
<keyword evidence="2" id="KW-1185">Reference proteome</keyword>